<dbReference type="Gene3D" id="3.10.180.10">
    <property type="entry name" value="2,3-Dihydroxybiphenyl 1,2-Dioxygenase, domain 1"/>
    <property type="match status" value="2"/>
</dbReference>
<name>A0A2N5X5S6_9GAMM</name>
<dbReference type="InterPro" id="IPR029068">
    <property type="entry name" value="Glyas_Bleomycin-R_OHBP_Dase"/>
</dbReference>
<keyword evidence="3" id="KW-1185">Reference proteome</keyword>
<evidence type="ECO:0000313" key="3">
    <source>
        <dbReference type="Proteomes" id="UP000235005"/>
    </source>
</evidence>
<dbReference type="Proteomes" id="UP000235005">
    <property type="component" value="Unassembled WGS sequence"/>
</dbReference>
<dbReference type="CDD" id="cd07821">
    <property type="entry name" value="PYR_PYL_RCAR_like"/>
    <property type="match status" value="1"/>
</dbReference>
<evidence type="ECO:0000256" key="1">
    <source>
        <dbReference type="ARBA" id="ARBA00022723"/>
    </source>
</evidence>
<dbReference type="GO" id="GO:0004493">
    <property type="term" value="F:methylmalonyl-CoA epimerase activity"/>
    <property type="evidence" value="ECO:0007669"/>
    <property type="project" value="TreeGrafter"/>
</dbReference>
<dbReference type="SUPFAM" id="SSF54593">
    <property type="entry name" value="Glyoxalase/Bleomycin resistance protein/Dihydroxybiphenyl dioxygenase"/>
    <property type="match status" value="2"/>
</dbReference>
<organism evidence="2 3">
    <name type="scientific">Pseudohalioglobus lutimaris</name>
    <dbReference type="NCBI Taxonomy" id="1737061"/>
    <lineage>
        <taxon>Bacteria</taxon>
        <taxon>Pseudomonadati</taxon>
        <taxon>Pseudomonadota</taxon>
        <taxon>Gammaproteobacteria</taxon>
        <taxon>Cellvibrionales</taxon>
        <taxon>Halieaceae</taxon>
        <taxon>Pseudohalioglobus</taxon>
    </lineage>
</organism>
<dbReference type="EMBL" id="PKUS01000003">
    <property type="protein sequence ID" value="PLW69845.1"/>
    <property type="molecule type" value="Genomic_DNA"/>
</dbReference>
<proteinExistence type="predicted"/>
<gene>
    <name evidence="2" type="ORF">C0039_04750</name>
</gene>
<evidence type="ECO:0008006" key="4">
    <source>
        <dbReference type="Google" id="ProtNLM"/>
    </source>
</evidence>
<dbReference type="AlphaFoldDB" id="A0A2N5X5S6"/>
<accession>A0A2N5X5S6</accession>
<dbReference type="InterPro" id="IPR019587">
    <property type="entry name" value="Polyketide_cyclase/dehydratase"/>
</dbReference>
<sequence length="484" mass="54185">MSDVAFYKPGSQLGPLFWKGPEAVTDAHIAQVALCAHNAGKLRHWYRNVFEMAPGSGALVSVPPMPTRRIQGIDPNPTEMVTWLVDQQDYFQLEFFQFYRPRSNLKPTAWRPCDIGYSIIGICVADFDATMRRYAAHSDVTLPASVGQSGRRRTCVRDPEGNWIEILERDPLEDIEASTPGIVRPELGAVVRFIRVSVPDMERAQVTYVDALGLVEVADATLHSDEDEALWGLPGASTNRVLLRGSNFLVELVQYFDPQPAPRPAGYQICDQGVMNIALGFRTPEQFDAAFVRATGHGLRPNGKPVDVGIFRVMYVNDADGFSVEMLCARPSLWSLSGFSPGGAYVQNEVLIRAQPERVWQRLIDHAGLGDWTLFRGRVLRPGAPAEEGPGCVRELKALGLRITEEVVSWEEGSHYRYRLRSGAPFRWHCGDVFVTAEPGECTRVRWAIRFESWLPFTGKLTAWVLGRIFRRALVQLKQQLEAS</sequence>
<keyword evidence="1" id="KW-0479">Metal-binding</keyword>
<dbReference type="GO" id="GO:0046491">
    <property type="term" value="P:L-methylmalonyl-CoA metabolic process"/>
    <property type="evidence" value="ECO:0007669"/>
    <property type="project" value="TreeGrafter"/>
</dbReference>
<dbReference type="InterPro" id="IPR051785">
    <property type="entry name" value="MMCE/EMCE_epimerase"/>
</dbReference>
<dbReference type="GO" id="GO:0046872">
    <property type="term" value="F:metal ion binding"/>
    <property type="evidence" value="ECO:0007669"/>
    <property type="project" value="UniProtKB-KW"/>
</dbReference>
<dbReference type="Gene3D" id="3.30.530.20">
    <property type="match status" value="1"/>
</dbReference>
<reference evidence="2 3" key="1">
    <citation type="submission" date="2018-01" db="EMBL/GenBank/DDBJ databases">
        <title>The draft genome sequence of Halioglobus lutimaris HF004.</title>
        <authorList>
            <person name="Du Z.-J."/>
            <person name="Shi M.-J."/>
        </authorList>
    </citation>
    <scope>NUCLEOTIDE SEQUENCE [LARGE SCALE GENOMIC DNA]</scope>
    <source>
        <strain evidence="2 3">HF004</strain>
    </source>
</reference>
<dbReference type="SUPFAM" id="SSF55961">
    <property type="entry name" value="Bet v1-like"/>
    <property type="match status" value="1"/>
</dbReference>
<dbReference type="CDD" id="cd06587">
    <property type="entry name" value="VOC"/>
    <property type="match status" value="1"/>
</dbReference>
<dbReference type="Pfam" id="PF10604">
    <property type="entry name" value="Polyketide_cyc2"/>
    <property type="match status" value="1"/>
</dbReference>
<protein>
    <recommendedName>
        <fullName evidence="4">VOC domain-containing protein</fullName>
    </recommendedName>
</protein>
<dbReference type="PANTHER" id="PTHR43048">
    <property type="entry name" value="METHYLMALONYL-COA EPIMERASE"/>
    <property type="match status" value="1"/>
</dbReference>
<evidence type="ECO:0000313" key="2">
    <source>
        <dbReference type="EMBL" id="PLW69845.1"/>
    </source>
</evidence>
<dbReference type="InterPro" id="IPR023393">
    <property type="entry name" value="START-like_dom_sf"/>
</dbReference>
<dbReference type="PANTHER" id="PTHR43048:SF3">
    <property type="entry name" value="METHYLMALONYL-COA EPIMERASE, MITOCHONDRIAL"/>
    <property type="match status" value="1"/>
</dbReference>
<comment type="caution">
    <text evidence="2">The sequence shown here is derived from an EMBL/GenBank/DDBJ whole genome shotgun (WGS) entry which is preliminary data.</text>
</comment>